<evidence type="ECO:0000259" key="1">
    <source>
        <dbReference type="PROSITE" id="PS51186"/>
    </source>
</evidence>
<evidence type="ECO:0000313" key="2">
    <source>
        <dbReference type="EMBL" id="PSC04975.1"/>
    </source>
</evidence>
<protein>
    <submittedName>
        <fullName evidence="2">N-acetyltransferase</fullName>
    </submittedName>
</protein>
<dbReference type="AlphaFoldDB" id="A0A2T1HTJ0"/>
<keyword evidence="2" id="KW-0808">Transferase</keyword>
<evidence type="ECO:0000313" key="3">
    <source>
        <dbReference type="Proteomes" id="UP000239772"/>
    </source>
</evidence>
<gene>
    <name evidence="2" type="ORF">SLNSH_11045</name>
</gene>
<proteinExistence type="predicted"/>
<dbReference type="EMBL" id="PVZS01000010">
    <property type="protein sequence ID" value="PSC04975.1"/>
    <property type="molecule type" value="Genomic_DNA"/>
</dbReference>
<name>A0A2T1HTJ0_9HYPH</name>
<keyword evidence="3" id="KW-1185">Reference proteome</keyword>
<sequence>MDDQVRRNRFAMGVSDAFLERYAGQAFSNGAVLLGYVQGGCLRAAAELRPLGRHEAEAAFSTEGDFLGRGIGTALFARLLAEARGLKLRRLYMNCLAQNRAMQALARKFSAELTFEADGVLGILDAAVPSSSQAPPVGPGGVGPFTTAILQLPARWRELLPWR</sequence>
<dbReference type="Pfam" id="PF00583">
    <property type="entry name" value="Acetyltransf_1"/>
    <property type="match status" value="1"/>
</dbReference>
<dbReference type="PROSITE" id="PS51186">
    <property type="entry name" value="GNAT"/>
    <property type="match status" value="1"/>
</dbReference>
<dbReference type="InterPro" id="IPR000182">
    <property type="entry name" value="GNAT_dom"/>
</dbReference>
<dbReference type="Gene3D" id="3.40.630.30">
    <property type="match status" value="1"/>
</dbReference>
<feature type="domain" description="N-acetyltransferase" evidence="1">
    <location>
        <begin position="1"/>
        <end position="155"/>
    </location>
</feature>
<dbReference type="SUPFAM" id="SSF55729">
    <property type="entry name" value="Acyl-CoA N-acyltransferases (Nat)"/>
    <property type="match status" value="1"/>
</dbReference>
<accession>A0A2T1HTJ0</accession>
<organism evidence="2 3">
    <name type="scientific">Alsobacter soli</name>
    <dbReference type="NCBI Taxonomy" id="2109933"/>
    <lineage>
        <taxon>Bacteria</taxon>
        <taxon>Pseudomonadati</taxon>
        <taxon>Pseudomonadota</taxon>
        <taxon>Alphaproteobacteria</taxon>
        <taxon>Hyphomicrobiales</taxon>
        <taxon>Alsobacteraceae</taxon>
        <taxon>Alsobacter</taxon>
    </lineage>
</organism>
<dbReference type="Proteomes" id="UP000239772">
    <property type="component" value="Unassembled WGS sequence"/>
</dbReference>
<dbReference type="InterPro" id="IPR016181">
    <property type="entry name" value="Acyl_CoA_acyltransferase"/>
</dbReference>
<dbReference type="GO" id="GO:0016747">
    <property type="term" value="F:acyltransferase activity, transferring groups other than amino-acyl groups"/>
    <property type="evidence" value="ECO:0007669"/>
    <property type="project" value="InterPro"/>
</dbReference>
<reference evidence="3" key="1">
    <citation type="submission" date="2018-03" db="EMBL/GenBank/DDBJ databases">
        <authorList>
            <person name="Sun L."/>
            <person name="Liu H."/>
            <person name="Chen W."/>
            <person name="Huang K."/>
            <person name="Liu W."/>
            <person name="Gao X."/>
        </authorList>
    </citation>
    <scope>NUCLEOTIDE SEQUENCE [LARGE SCALE GENOMIC DNA]</scope>
    <source>
        <strain evidence="3">SH9</strain>
    </source>
</reference>
<comment type="caution">
    <text evidence="2">The sequence shown here is derived from an EMBL/GenBank/DDBJ whole genome shotgun (WGS) entry which is preliminary data.</text>
</comment>